<proteinExistence type="predicted"/>
<dbReference type="AlphaFoldDB" id="A0A8J7LIS6"/>
<dbReference type="Proteomes" id="UP000662314">
    <property type="component" value="Unassembled WGS sequence"/>
</dbReference>
<evidence type="ECO:0000313" key="1">
    <source>
        <dbReference type="EMBL" id="MBH8576979.1"/>
    </source>
</evidence>
<organism evidence="1 2">
    <name type="scientific">Dendronalium phyllosphericum CENA369</name>
    <dbReference type="NCBI Taxonomy" id="1725256"/>
    <lineage>
        <taxon>Bacteria</taxon>
        <taxon>Bacillati</taxon>
        <taxon>Cyanobacteriota</taxon>
        <taxon>Cyanophyceae</taxon>
        <taxon>Nostocales</taxon>
        <taxon>Nostocaceae</taxon>
        <taxon>Dendronalium</taxon>
        <taxon>Dendronalium phyllosphericum</taxon>
    </lineage>
</organism>
<protein>
    <submittedName>
        <fullName evidence="1">Uncharacterized protein</fullName>
    </submittedName>
</protein>
<keyword evidence="2" id="KW-1185">Reference proteome</keyword>
<gene>
    <name evidence="1" type="ORF">I8752_29150</name>
</gene>
<dbReference type="RefSeq" id="WP_214435699.1">
    <property type="nucleotide sequence ID" value="NZ_CAWPUQ010000175.1"/>
</dbReference>
<dbReference type="EMBL" id="JAECZA010000246">
    <property type="protein sequence ID" value="MBH8576979.1"/>
    <property type="molecule type" value="Genomic_DNA"/>
</dbReference>
<comment type="caution">
    <text evidence="1">The sequence shown here is derived from an EMBL/GenBank/DDBJ whole genome shotgun (WGS) entry which is preliminary data.</text>
</comment>
<name>A0A8J7LIS6_9NOST</name>
<evidence type="ECO:0000313" key="2">
    <source>
        <dbReference type="Proteomes" id="UP000662314"/>
    </source>
</evidence>
<accession>A0A8J7LIS6</accession>
<sequence length="60" mass="7041">MTQQLLSKIEELYVKSVLRRYTPLELAQTLEAMANQAWDEVDDFLAITHDETQQGEYPRL</sequence>
<reference evidence="1 2" key="1">
    <citation type="journal article" date="2021" name="Int. J. Syst. Evol. Microbiol.">
        <title>Amazonocrinis nigriterrae gen. nov., sp. nov., Atlanticothrix silvestris gen. nov., sp. nov. and Dendronalium phyllosphericum gen. nov., sp. nov., nostocacean cyanobacteria from Brazilian environments.</title>
        <authorList>
            <person name="Alvarenga D.O."/>
            <person name="Andreote A.P.D."/>
            <person name="Branco L.H.Z."/>
            <person name="Delbaje E."/>
            <person name="Cruz R.B."/>
            <person name="Varani A.M."/>
            <person name="Fiore M.F."/>
        </authorList>
    </citation>
    <scope>NUCLEOTIDE SEQUENCE [LARGE SCALE GENOMIC DNA]</scope>
    <source>
        <strain evidence="1 2">CENA369</strain>
    </source>
</reference>